<evidence type="ECO:0000313" key="3">
    <source>
        <dbReference type="Proteomes" id="UP001596106"/>
    </source>
</evidence>
<dbReference type="Proteomes" id="UP001596106">
    <property type="component" value="Unassembled WGS sequence"/>
</dbReference>
<evidence type="ECO:0000313" key="2">
    <source>
        <dbReference type="EMBL" id="MFC5408020.1"/>
    </source>
</evidence>
<reference evidence="3" key="1">
    <citation type="journal article" date="2019" name="Int. J. Syst. Evol. Microbiol.">
        <title>The Global Catalogue of Microorganisms (GCM) 10K type strain sequencing project: providing services to taxonomists for standard genome sequencing and annotation.</title>
        <authorList>
            <consortium name="The Broad Institute Genomics Platform"/>
            <consortium name="The Broad Institute Genome Sequencing Center for Infectious Disease"/>
            <person name="Wu L."/>
            <person name="Ma J."/>
        </authorList>
    </citation>
    <scope>NUCLEOTIDE SEQUENCE [LARGE SCALE GENOMIC DNA]</scope>
    <source>
        <strain evidence="3">CCUG 55250</strain>
    </source>
</reference>
<feature type="region of interest" description="Disordered" evidence="1">
    <location>
        <begin position="25"/>
        <end position="64"/>
    </location>
</feature>
<gene>
    <name evidence="2" type="ORF">ACFPMF_01775</name>
</gene>
<keyword evidence="3" id="KW-1185">Reference proteome</keyword>
<feature type="region of interest" description="Disordered" evidence="1">
    <location>
        <begin position="1"/>
        <end position="20"/>
    </location>
</feature>
<feature type="compositionally biased region" description="Basic and acidic residues" evidence="1">
    <location>
        <begin position="26"/>
        <end position="58"/>
    </location>
</feature>
<protein>
    <submittedName>
        <fullName evidence="2">Uncharacterized protein</fullName>
    </submittedName>
</protein>
<dbReference type="RefSeq" id="WP_379840709.1">
    <property type="nucleotide sequence ID" value="NZ_JBHSMA010000001.1"/>
</dbReference>
<dbReference type="EMBL" id="JBHSMA010000001">
    <property type="protein sequence ID" value="MFC5408020.1"/>
    <property type="molecule type" value="Genomic_DNA"/>
</dbReference>
<organism evidence="2 3">
    <name type="scientific">Larkinella bovis</name>
    <dbReference type="NCBI Taxonomy" id="683041"/>
    <lineage>
        <taxon>Bacteria</taxon>
        <taxon>Pseudomonadati</taxon>
        <taxon>Bacteroidota</taxon>
        <taxon>Cytophagia</taxon>
        <taxon>Cytophagales</taxon>
        <taxon>Spirosomataceae</taxon>
        <taxon>Larkinella</taxon>
    </lineage>
</organism>
<name>A0ABW0I602_9BACT</name>
<comment type="caution">
    <text evidence="2">The sequence shown here is derived from an EMBL/GenBank/DDBJ whole genome shotgun (WGS) entry which is preliminary data.</text>
</comment>
<evidence type="ECO:0000256" key="1">
    <source>
        <dbReference type="SAM" id="MobiDB-lite"/>
    </source>
</evidence>
<proteinExistence type="predicted"/>
<sequence length="64" mass="7397">MATKNPYAAPGGGPKLGQMAEFFQWEQEKEAKRRETLTPEQREKEDADRRGLQRRMDAEASFLL</sequence>
<accession>A0ABW0I602</accession>